<gene>
    <name evidence="2" type="ORF">ATO9_13460</name>
</gene>
<name>A0A0A0EHE6_9RHOB</name>
<dbReference type="AlphaFoldDB" id="A0A0A0EHE6"/>
<keyword evidence="3" id="KW-1185">Reference proteome</keyword>
<dbReference type="STRING" id="1461694.ATO9_13460"/>
<organism evidence="2 3">
    <name type="scientific">Pseudooceanicola atlanticus</name>
    <dbReference type="NCBI Taxonomy" id="1461694"/>
    <lineage>
        <taxon>Bacteria</taxon>
        <taxon>Pseudomonadati</taxon>
        <taxon>Pseudomonadota</taxon>
        <taxon>Alphaproteobacteria</taxon>
        <taxon>Rhodobacterales</taxon>
        <taxon>Paracoccaceae</taxon>
        <taxon>Pseudooceanicola</taxon>
    </lineage>
</organism>
<protein>
    <recommendedName>
        <fullName evidence="1">YjiS-like domain-containing protein</fullName>
    </recommendedName>
</protein>
<dbReference type="RefSeq" id="WP_043749630.1">
    <property type="nucleotide sequence ID" value="NZ_AQQX01000004.1"/>
</dbReference>
<accession>A0A0A0EHE6</accession>
<feature type="domain" description="YjiS-like" evidence="1">
    <location>
        <begin position="28"/>
        <end position="61"/>
    </location>
</feature>
<evidence type="ECO:0000313" key="3">
    <source>
        <dbReference type="Proteomes" id="UP000030004"/>
    </source>
</evidence>
<dbReference type="InterPro" id="IPR009506">
    <property type="entry name" value="YjiS-like"/>
</dbReference>
<comment type="caution">
    <text evidence="2">The sequence shown here is derived from an EMBL/GenBank/DDBJ whole genome shotgun (WGS) entry which is preliminary data.</text>
</comment>
<dbReference type="OrthoDB" id="8244198at2"/>
<dbReference type="Proteomes" id="UP000030004">
    <property type="component" value="Unassembled WGS sequence"/>
</dbReference>
<dbReference type="eggNOG" id="COG5457">
    <property type="taxonomic scope" value="Bacteria"/>
</dbReference>
<reference evidence="2 3" key="1">
    <citation type="journal article" date="2015" name="Antonie Van Leeuwenhoek">
        <title>Pseudooceanicola atlanticus gen. nov. sp. nov., isolated from surface seawater of the Atlantic Ocean and reclassification of Oceanicola batsensis, Oceanicola marinus, Oceanicola nitratireducens, Oceanicola nanhaiensis, Oceanicola antarcticus and Oceanicola flagellatus, as Pseudooceanicola batsensis comb. nov., Pseudooceanicola marinus comb. nov., Pseudooceanicola nitratireducens comb. nov., Pseudooceanicola nanhaiensis comb. nov., Pseudooceanicola antarcticus comb. nov., and Pseudooceanicola flagellatus comb. nov.</title>
        <authorList>
            <person name="Lai Q."/>
            <person name="Li G."/>
            <person name="Liu X."/>
            <person name="Du Y."/>
            <person name="Sun F."/>
            <person name="Shao Z."/>
        </authorList>
    </citation>
    <scope>NUCLEOTIDE SEQUENCE [LARGE SCALE GENOMIC DNA]</scope>
    <source>
        <strain evidence="2 3">22II-s11g</strain>
    </source>
</reference>
<dbReference type="Pfam" id="PF06568">
    <property type="entry name" value="YjiS-like"/>
    <property type="match status" value="1"/>
</dbReference>
<evidence type="ECO:0000259" key="1">
    <source>
        <dbReference type="Pfam" id="PF06568"/>
    </source>
</evidence>
<sequence length="72" mass="8370">MAMMADTRSAAIVNPGFFTRMVNRLEERFTQYAAYRKCVAELSALSDRELRDLGLHRSMIRSLAYEEAYRSM</sequence>
<dbReference type="EMBL" id="AQQX01000004">
    <property type="protein sequence ID" value="KGM48627.1"/>
    <property type="molecule type" value="Genomic_DNA"/>
</dbReference>
<proteinExistence type="predicted"/>
<evidence type="ECO:0000313" key="2">
    <source>
        <dbReference type="EMBL" id="KGM48627.1"/>
    </source>
</evidence>